<evidence type="ECO:0000256" key="5">
    <source>
        <dbReference type="ARBA" id="ARBA00022793"/>
    </source>
</evidence>
<evidence type="ECO:0000256" key="1">
    <source>
        <dbReference type="ARBA" id="ARBA00001163"/>
    </source>
</evidence>
<dbReference type="InterPro" id="IPR036778">
    <property type="entry name" value="OHCU_decarboxylase_sf"/>
</dbReference>
<keyword evidence="5" id="KW-0210">Decarboxylase</keyword>
<evidence type="ECO:0000256" key="4">
    <source>
        <dbReference type="ARBA" id="ARBA00022631"/>
    </source>
</evidence>
<evidence type="ECO:0000313" key="8">
    <source>
        <dbReference type="EMBL" id="GBP03802.1"/>
    </source>
</evidence>
<dbReference type="EMBL" id="BGZK01000011">
    <property type="protein sequence ID" value="GBP03802.1"/>
    <property type="molecule type" value="Genomic_DNA"/>
</dbReference>
<evidence type="ECO:0000313" key="9">
    <source>
        <dbReference type="Proteomes" id="UP000299102"/>
    </source>
</evidence>
<evidence type="ECO:0000259" key="7">
    <source>
        <dbReference type="Pfam" id="PF09349"/>
    </source>
</evidence>
<reference evidence="8 9" key="1">
    <citation type="journal article" date="2019" name="Commun. Biol.">
        <title>The bagworm genome reveals a unique fibroin gene that provides high tensile strength.</title>
        <authorList>
            <person name="Kono N."/>
            <person name="Nakamura H."/>
            <person name="Ohtoshi R."/>
            <person name="Tomita M."/>
            <person name="Numata K."/>
            <person name="Arakawa K."/>
        </authorList>
    </citation>
    <scope>NUCLEOTIDE SEQUENCE [LARGE SCALE GENOMIC DNA]</scope>
</reference>
<evidence type="ECO:0000256" key="3">
    <source>
        <dbReference type="ARBA" id="ARBA00012257"/>
    </source>
</evidence>
<comment type="caution">
    <text evidence="8">The sequence shown here is derived from an EMBL/GenBank/DDBJ whole genome shotgun (WGS) entry which is preliminary data.</text>
</comment>
<feature type="domain" description="Oxo-4-hydroxy-4-carboxy-5-ureidoimidazoline decarboxylase" evidence="7">
    <location>
        <begin position="11"/>
        <end position="113"/>
    </location>
</feature>
<dbReference type="PANTHER" id="PTHR43466:SF1">
    <property type="entry name" value="2-OXO-4-HYDROXY-4-CARBOXY-5-UREIDOIMIDAZOLINE DECARBOXYLASE-RELATED"/>
    <property type="match status" value="1"/>
</dbReference>
<dbReference type="GO" id="GO:0019628">
    <property type="term" value="P:urate catabolic process"/>
    <property type="evidence" value="ECO:0007669"/>
    <property type="project" value="TreeGrafter"/>
</dbReference>
<dbReference type="EC" id="4.1.1.97" evidence="3"/>
<accession>A0A4C1SNX1</accession>
<keyword evidence="9" id="KW-1185">Reference proteome</keyword>
<proteinExistence type="predicted"/>
<dbReference type="AlphaFoldDB" id="A0A4C1SNX1"/>
<name>A0A4C1SNX1_EUMVA</name>
<dbReference type="STRING" id="151549.A0A4C1SNX1"/>
<dbReference type="SUPFAM" id="SSF158694">
    <property type="entry name" value="UraD-Like"/>
    <property type="match status" value="1"/>
</dbReference>
<dbReference type="OrthoDB" id="9970124at2759"/>
<evidence type="ECO:0000256" key="2">
    <source>
        <dbReference type="ARBA" id="ARBA00004754"/>
    </source>
</evidence>
<organism evidence="8 9">
    <name type="scientific">Eumeta variegata</name>
    <name type="common">Bagworm moth</name>
    <name type="synonym">Eumeta japonica</name>
    <dbReference type="NCBI Taxonomy" id="151549"/>
    <lineage>
        <taxon>Eukaryota</taxon>
        <taxon>Metazoa</taxon>
        <taxon>Ecdysozoa</taxon>
        <taxon>Arthropoda</taxon>
        <taxon>Hexapoda</taxon>
        <taxon>Insecta</taxon>
        <taxon>Pterygota</taxon>
        <taxon>Neoptera</taxon>
        <taxon>Endopterygota</taxon>
        <taxon>Lepidoptera</taxon>
        <taxon>Glossata</taxon>
        <taxon>Ditrysia</taxon>
        <taxon>Tineoidea</taxon>
        <taxon>Psychidae</taxon>
        <taxon>Oiketicinae</taxon>
        <taxon>Eumeta</taxon>
    </lineage>
</organism>
<dbReference type="Gene3D" id="1.10.3330.10">
    <property type="entry name" value="Oxo-4-hydroxy-4-carboxy-5-ureidoimidazoline decarboxylase"/>
    <property type="match status" value="1"/>
</dbReference>
<dbReference type="GO" id="GO:0006144">
    <property type="term" value="P:purine nucleobase metabolic process"/>
    <property type="evidence" value="ECO:0007669"/>
    <property type="project" value="UniProtKB-KW"/>
</dbReference>
<evidence type="ECO:0000256" key="6">
    <source>
        <dbReference type="ARBA" id="ARBA00023239"/>
    </source>
</evidence>
<gene>
    <name evidence="8" type="primary">urad</name>
    <name evidence="8" type="ORF">EVAR_2509_1</name>
</gene>
<comment type="catalytic activity">
    <reaction evidence="1">
        <text>5-hydroxy-2-oxo-4-ureido-2,5-dihydro-1H-imidazole-5-carboxylate + H(+) = (S)-allantoin + CO2</text>
        <dbReference type="Rhea" id="RHEA:26301"/>
        <dbReference type="ChEBI" id="CHEBI:15378"/>
        <dbReference type="ChEBI" id="CHEBI:15678"/>
        <dbReference type="ChEBI" id="CHEBI:16526"/>
        <dbReference type="ChEBI" id="CHEBI:58639"/>
        <dbReference type="EC" id="4.1.1.97"/>
    </reaction>
</comment>
<dbReference type="GO" id="GO:0005777">
    <property type="term" value="C:peroxisome"/>
    <property type="evidence" value="ECO:0007669"/>
    <property type="project" value="TreeGrafter"/>
</dbReference>
<dbReference type="PANTHER" id="PTHR43466">
    <property type="entry name" value="2-OXO-4-HYDROXY-4-CARBOXY-5-UREIDOIMIDAZOLINE DECARBOXYLASE-RELATED"/>
    <property type="match status" value="1"/>
</dbReference>
<protein>
    <recommendedName>
        <fullName evidence="3">2-oxo-4-hydroxy-4-carboxy-5-ureidoimidazoline decarboxylase</fullName>
        <ecNumber evidence="3">4.1.1.97</ecNumber>
    </recommendedName>
</protein>
<keyword evidence="6" id="KW-0456">Lyase</keyword>
<dbReference type="Pfam" id="PF09349">
    <property type="entry name" value="OHCU_decarbox"/>
    <property type="match status" value="1"/>
</dbReference>
<comment type="pathway">
    <text evidence="2">Purine metabolism; urate degradation; (S)-allantoin from urate: step 3/3.</text>
</comment>
<dbReference type="InterPro" id="IPR018020">
    <property type="entry name" value="OHCU_decarboxylase"/>
</dbReference>
<dbReference type="Proteomes" id="UP000299102">
    <property type="component" value="Unassembled WGS sequence"/>
</dbReference>
<sequence>MMSVLTIDEVNSLGIDQFVIVFGNVIELCTDAAAQVYNGKPFRDTKELCQKFSDYLDNLSEKEKVVILDLHPDLAGRLAIHGQLTHESAEEQRSAGLMDLTVEQRESMNSFNER</sequence>
<dbReference type="GO" id="GO:0051997">
    <property type="term" value="F:2-oxo-4-hydroxy-4-carboxy-5-ureidoimidazoline decarboxylase activity"/>
    <property type="evidence" value="ECO:0007669"/>
    <property type="project" value="UniProtKB-EC"/>
</dbReference>
<keyword evidence="4" id="KW-0659">Purine metabolism</keyword>